<dbReference type="PROSITE" id="PS51221">
    <property type="entry name" value="TTL"/>
    <property type="match status" value="1"/>
</dbReference>
<keyword evidence="6" id="KW-1185">Reference proteome</keyword>
<evidence type="ECO:0000256" key="2">
    <source>
        <dbReference type="ARBA" id="ARBA00022598"/>
    </source>
</evidence>
<dbReference type="PANTHER" id="PTHR12241">
    <property type="entry name" value="TUBULIN POLYGLUTAMYLASE"/>
    <property type="match status" value="1"/>
</dbReference>
<reference evidence="7" key="1">
    <citation type="submission" date="2025-08" db="UniProtKB">
        <authorList>
            <consortium name="RefSeq"/>
        </authorList>
    </citation>
    <scope>IDENTIFICATION</scope>
</reference>
<keyword evidence="4" id="KW-0067">ATP-binding</keyword>
<evidence type="ECO:0000256" key="3">
    <source>
        <dbReference type="ARBA" id="ARBA00022741"/>
    </source>
</evidence>
<evidence type="ECO:0000313" key="6">
    <source>
        <dbReference type="Proteomes" id="UP000695022"/>
    </source>
</evidence>
<keyword evidence="3" id="KW-0547">Nucleotide-binding</keyword>
<dbReference type="InterPro" id="IPR004344">
    <property type="entry name" value="TTL/TTLL_fam"/>
</dbReference>
<dbReference type="RefSeq" id="XP_014671745.1">
    <property type="nucleotide sequence ID" value="XM_014816259.1"/>
</dbReference>
<keyword evidence="2" id="KW-0436">Ligase</keyword>
<dbReference type="PANTHER" id="PTHR12241:SF39">
    <property type="entry name" value="TUBULIN POLYGLUTAMYLASE TTLL9-RELATED"/>
    <property type="match status" value="1"/>
</dbReference>
<evidence type="ECO:0000256" key="4">
    <source>
        <dbReference type="ARBA" id="ARBA00022840"/>
    </source>
</evidence>
<accession>A0ABM1EHS4</accession>
<comment type="similarity">
    <text evidence="1">Belongs to the tubulin--tyrosine ligase family.</text>
</comment>
<evidence type="ECO:0000256" key="1">
    <source>
        <dbReference type="ARBA" id="ARBA00006820"/>
    </source>
</evidence>
<dbReference type="GeneID" id="106812389"/>
<evidence type="ECO:0000256" key="5">
    <source>
        <dbReference type="ARBA" id="ARBA00030445"/>
    </source>
</evidence>
<evidence type="ECO:0000313" key="7">
    <source>
        <dbReference type="RefSeq" id="XP_014671745.1"/>
    </source>
</evidence>
<dbReference type="Pfam" id="PF03133">
    <property type="entry name" value="TTL"/>
    <property type="match status" value="1"/>
</dbReference>
<dbReference type="SUPFAM" id="SSF56059">
    <property type="entry name" value="Glutathione synthetase ATP-binding domain-like"/>
    <property type="match status" value="1"/>
</dbReference>
<gene>
    <name evidence="7" type="primary">LOC106812389</name>
</gene>
<name>A0ABM1EHS4_PRICU</name>
<dbReference type="Gene3D" id="3.30.470.20">
    <property type="entry name" value="ATP-grasp fold, B domain"/>
    <property type="match status" value="1"/>
</dbReference>
<proteinExistence type="inferred from homology"/>
<protein>
    <recommendedName>
        <fullName evidence="5">Tubulin--tyrosine ligase-like protein 9</fullName>
    </recommendedName>
</protein>
<organism evidence="6 7">
    <name type="scientific">Priapulus caudatus</name>
    <name type="common">Priapulid worm</name>
    <dbReference type="NCBI Taxonomy" id="37621"/>
    <lineage>
        <taxon>Eukaryota</taxon>
        <taxon>Metazoa</taxon>
        <taxon>Ecdysozoa</taxon>
        <taxon>Scalidophora</taxon>
        <taxon>Priapulida</taxon>
        <taxon>Priapulimorpha</taxon>
        <taxon>Priapulimorphida</taxon>
        <taxon>Priapulidae</taxon>
        <taxon>Priapulus</taxon>
    </lineage>
</organism>
<dbReference type="Proteomes" id="UP000695022">
    <property type="component" value="Unplaced"/>
</dbReference>
<dbReference type="InterPro" id="IPR013815">
    <property type="entry name" value="ATP_grasp_subdomain_1"/>
</dbReference>
<dbReference type="Gene3D" id="3.30.1490.20">
    <property type="entry name" value="ATP-grasp fold, A domain"/>
    <property type="match status" value="1"/>
</dbReference>
<sequence length="449" mass="51443">MISKRQSARGQERKQLGGDSGVIRYRSSLANTCLDVMRARGWREARDDGDWDIYWVDVSSLKDVFDRSHMSEFSKICHFRNHYELTRKNLMDKNLRRHRKQLEKEGGREAGLVCDFTPCSFELPSEYQLFVEEYKRCPGQIWIMKPAGSAQGKGIFLFQKLKDVAEWKKPAPGEAAKQAAAPPQLDAAGNPKKGPDVYVVQKYLDSPYLVGGRKFDIRLYVLVTSYNPMKVWTFRDGFARFSGARYSLDSIEDTYVHLTNVALQKTAKDFNPDKGCKWSMKQLRQFLCAKHGNAVVLEMMHAINDIFIVSLQAMQKVMINDKHCFELYGYDILLDSVLKPWLIEVNASPSFTASSKEDYELKYSLLYDCFSVIDLERRLTGNERRVGGFDLMWDNGPVYANEGTSIECVAAKTSNKMLNCYLGCASARERNLRDVVRKARLVRQNESLP</sequence>